<feature type="transmembrane region" description="Helical" evidence="6">
    <location>
        <begin position="75"/>
        <end position="94"/>
    </location>
</feature>
<dbReference type="InterPro" id="IPR051717">
    <property type="entry name" value="MFS_MFSD6"/>
</dbReference>
<keyword evidence="3 6" id="KW-0812">Transmembrane</keyword>
<comment type="similarity">
    <text evidence="2">Belongs to the major facilitator superfamily. MFSD6 family.</text>
</comment>
<feature type="transmembrane region" description="Helical" evidence="6">
    <location>
        <begin position="5"/>
        <end position="28"/>
    </location>
</feature>
<organism evidence="8 9">
    <name type="scientific">Meganyctiphanes norvegica</name>
    <name type="common">Northern krill</name>
    <name type="synonym">Thysanopoda norvegica</name>
    <dbReference type="NCBI Taxonomy" id="48144"/>
    <lineage>
        <taxon>Eukaryota</taxon>
        <taxon>Metazoa</taxon>
        <taxon>Ecdysozoa</taxon>
        <taxon>Arthropoda</taxon>
        <taxon>Crustacea</taxon>
        <taxon>Multicrustacea</taxon>
        <taxon>Malacostraca</taxon>
        <taxon>Eumalacostraca</taxon>
        <taxon>Eucarida</taxon>
        <taxon>Euphausiacea</taxon>
        <taxon>Euphausiidae</taxon>
        <taxon>Meganyctiphanes</taxon>
    </lineage>
</organism>
<feature type="transmembrane region" description="Helical" evidence="6">
    <location>
        <begin position="48"/>
        <end position="68"/>
    </location>
</feature>
<evidence type="ECO:0000256" key="4">
    <source>
        <dbReference type="ARBA" id="ARBA00022989"/>
    </source>
</evidence>
<dbReference type="InterPro" id="IPR024989">
    <property type="entry name" value="MFS_assoc_dom"/>
</dbReference>
<evidence type="ECO:0000313" key="8">
    <source>
        <dbReference type="EMBL" id="CAL4144071.1"/>
    </source>
</evidence>
<evidence type="ECO:0000256" key="3">
    <source>
        <dbReference type="ARBA" id="ARBA00022692"/>
    </source>
</evidence>
<dbReference type="PANTHER" id="PTHR16172:SF30">
    <property type="entry name" value="SUGAR BABY, ISOFORM C"/>
    <property type="match status" value="1"/>
</dbReference>
<dbReference type="Gene3D" id="1.20.1250.20">
    <property type="entry name" value="MFS general substrate transporter like domains"/>
    <property type="match status" value="1"/>
</dbReference>
<comment type="caution">
    <text evidence="8">The sequence shown here is derived from an EMBL/GenBank/DDBJ whole genome shotgun (WGS) entry which is preliminary data.</text>
</comment>
<proteinExistence type="inferred from homology"/>
<reference evidence="8 9" key="1">
    <citation type="submission" date="2024-05" db="EMBL/GenBank/DDBJ databases">
        <authorList>
            <person name="Wallberg A."/>
        </authorList>
    </citation>
    <scope>NUCLEOTIDE SEQUENCE [LARGE SCALE GENOMIC DNA]</scope>
</reference>
<dbReference type="InterPro" id="IPR036259">
    <property type="entry name" value="MFS_trans_sf"/>
</dbReference>
<comment type="subcellular location">
    <subcellularLocation>
        <location evidence="1">Membrane</location>
        <topology evidence="1">Multi-pass membrane protein</topology>
    </subcellularLocation>
</comment>
<dbReference type="Pfam" id="PF12832">
    <property type="entry name" value="MFS_1_like"/>
    <property type="match status" value="1"/>
</dbReference>
<keyword evidence="4 6" id="KW-1133">Transmembrane helix</keyword>
<feature type="domain" description="Major facilitator superfamily (MFS) profile" evidence="7">
    <location>
        <begin position="2"/>
        <end position="146"/>
    </location>
</feature>
<keyword evidence="9" id="KW-1185">Reference proteome</keyword>
<dbReference type="PROSITE" id="PS50850">
    <property type="entry name" value="MFS"/>
    <property type="match status" value="1"/>
</dbReference>
<evidence type="ECO:0000256" key="2">
    <source>
        <dbReference type="ARBA" id="ARBA00005241"/>
    </source>
</evidence>
<dbReference type="GO" id="GO:0022857">
    <property type="term" value="F:transmembrane transporter activity"/>
    <property type="evidence" value="ECO:0007669"/>
    <property type="project" value="InterPro"/>
</dbReference>
<gene>
    <name evidence="8" type="ORF">MNOR_LOCUS29400</name>
</gene>
<evidence type="ECO:0000313" key="9">
    <source>
        <dbReference type="Proteomes" id="UP001497623"/>
    </source>
</evidence>
<accession>A0AAV2RX57</accession>
<dbReference type="SUPFAM" id="SSF103473">
    <property type="entry name" value="MFS general substrate transporter"/>
    <property type="match status" value="1"/>
</dbReference>
<sequence length="146" mass="16227">FKVMIFMTCILVIGLSFGYVWTFLFLVVEDVANAWEPGFPNLNLLQGLTLSIGCFVGEVPTMFFSGAIIEYVGNVHTFTLTLAILSTRFILYAFIRNPWLFIPVEILHGISFGLFYTNMSAYANKIAPAGRYATMQGLAISMLNCG</sequence>
<feature type="non-terminal residue" evidence="8">
    <location>
        <position position="146"/>
    </location>
</feature>
<dbReference type="PANTHER" id="PTHR16172">
    <property type="entry name" value="MAJOR FACILITATOR SUPERFAMILY DOMAIN-CONTAINING PROTEIN 6-LIKE"/>
    <property type="match status" value="1"/>
</dbReference>
<dbReference type="GO" id="GO:0016020">
    <property type="term" value="C:membrane"/>
    <property type="evidence" value="ECO:0007669"/>
    <property type="project" value="UniProtKB-SubCell"/>
</dbReference>
<dbReference type="Proteomes" id="UP001497623">
    <property type="component" value="Unassembled WGS sequence"/>
</dbReference>
<feature type="non-terminal residue" evidence="8">
    <location>
        <position position="1"/>
    </location>
</feature>
<name>A0AAV2RX57_MEGNR</name>
<feature type="transmembrane region" description="Helical" evidence="6">
    <location>
        <begin position="100"/>
        <end position="117"/>
    </location>
</feature>
<dbReference type="AlphaFoldDB" id="A0AAV2RX57"/>
<dbReference type="InterPro" id="IPR020846">
    <property type="entry name" value="MFS_dom"/>
</dbReference>
<evidence type="ECO:0000256" key="6">
    <source>
        <dbReference type="SAM" id="Phobius"/>
    </source>
</evidence>
<evidence type="ECO:0000256" key="1">
    <source>
        <dbReference type="ARBA" id="ARBA00004141"/>
    </source>
</evidence>
<evidence type="ECO:0000256" key="5">
    <source>
        <dbReference type="ARBA" id="ARBA00023136"/>
    </source>
</evidence>
<keyword evidence="5 6" id="KW-0472">Membrane</keyword>
<dbReference type="EMBL" id="CAXKWB010034009">
    <property type="protein sequence ID" value="CAL4144071.1"/>
    <property type="molecule type" value="Genomic_DNA"/>
</dbReference>
<protein>
    <recommendedName>
        <fullName evidence="7">Major facilitator superfamily (MFS) profile domain-containing protein</fullName>
    </recommendedName>
</protein>
<evidence type="ECO:0000259" key="7">
    <source>
        <dbReference type="PROSITE" id="PS50850"/>
    </source>
</evidence>